<dbReference type="PANTHER" id="PTHR33525">
    <property type="match status" value="1"/>
</dbReference>
<proteinExistence type="predicted"/>
<dbReference type="Gene3D" id="1.10.3210.10">
    <property type="entry name" value="Hypothetical protein af1432"/>
    <property type="match status" value="1"/>
</dbReference>
<dbReference type="InterPro" id="IPR001633">
    <property type="entry name" value="EAL_dom"/>
</dbReference>
<dbReference type="InterPro" id="IPR035919">
    <property type="entry name" value="EAL_sf"/>
</dbReference>
<evidence type="ECO:0008006" key="5">
    <source>
        <dbReference type="Google" id="ProtNLM"/>
    </source>
</evidence>
<dbReference type="PATRIC" id="fig|1121939.11.peg.540"/>
<feature type="domain" description="HDOD" evidence="2">
    <location>
        <begin position="210"/>
        <end position="395"/>
    </location>
</feature>
<dbReference type="AlphaFoldDB" id="S2LI08"/>
<dbReference type="SMART" id="SM00052">
    <property type="entry name" value="EAL"/>
    <property type="match status" value="1"/>
</dbReference>
<dbReference type="PROSITE" id="PS51833">
    <property type="entry name" value="HDOD"/>
    <property type="match status" value="1"/>
</dbReference>
<dbReference type="InterPro" id="IPR014408">
    <property type="entry name" value="dGMP_Pdiesterase_EAL/HD-GYP"/>
</dbReference>
<dbReference type="InterPro" id="IPR013976">
    <property type="entry name" value="HDOD"/>
</dbReference>
<dbReference type="PROSITE" id="PS50883">
    <property type="entry name" value="EAL"/>
    <property type="match status" value="1"/>
</dbReference>
<feature type="domain" description="EAL" evidence="1">
    <location>
        <begin position="1"/>
        <end position="214"/>
    </location>
</feature>
<evidence type="ECO:0000313" key="3">
    <source>
        <dbReference type="EMBL" id="EPC04286.1"/>
    </source>
</evidence>
<dbReference type="InterPro" id="IPR052340">
    <property type="entry name" value="RNase_Y/CdgJ"/>
</dbReference>
<comment type="caution">
    <text evidence="3">The sequence shown here is derived from an EMBL/GenBank/DDBJ whole genome shotgun (WGS) entry which is preliminary data.</text>
</comment>
<reference evidence="3 4" key="1">
    <citation type="journal article" date="2013" name="Genome Announc.">
        <title>Draft genome sequence of the moderately halophilic gammaproteobacterium Halomonas anticariensis FP35.</title>
        <authorList>
            <person name="Tahrioui A."/>
            <person name="Quesada E."/>
            <person name="Llamas I."/>
        </authorList>
    </citation>
    <scope>NUCLEOTIDE SEQUENCE [LARGE SCALE GENOMIC DNA]</scope>
    <source>
        <strain evidence="4">DSM 16096 / CECT 5854 / LMG 22089 / FP35</strain>
    </source>
</reference>
<evidence type="ECO:0000259" key="1">
    <source>
        <dbReference type="PROSITE" id="PS50883"/>
    </source>
</evidence>
<keyword evidence="4" id="KW-1185">Reference proteome</keyword>
<dbReference type="OrthoDB" id="9804751at2"/>
<name>S2LI08_LITA3</name>
<evidence type="ECO:0000259" key="2">
    <source>
        <dbReference type="PROSITE" id="PS51833"/>
    </source>
</evidence>
<accession>S2LI08</accession>
<dbReference type="SUPFAM" id="SSF109604">
    <property type="entry name" value="HD-domain/PDEase-like"/>
    <property type="match status" value="1"/>
</dbReference>
<evidence type="ECO:0000313" key="4">
    <source>
        <dbReference type="Proteomes" id="UP000014463"/>
    </source>
</evidence>
<dbReference type="Proteomes" id="UP000014463">
    <property type="component" value="Unassembled WGS sequence"/>
</dbReference>
<dbReference type="Gene3D" id="3.20.20.450">
    <property type="entry name" value="EAL domain"/>
    <property type="match status" value="1"/>
</dbReference>
<dbReference type="SUPFAM" id="SSF141868">
    <property type="entry name" value="EAL domain-like"/>
    <property type="match status" value="1"/>
</dbReference>
<dbReference type="STRING" id="1121939.L861_02915"/>
<organism evidence="3 4">
    <name type="scientific">Litchfieldella anticariensis (strain DSM 16096 / CECT 5854 / CIP 108499 / LMG 22089 / FP35)</name>
    <name type="common">Halomonas anticariensis</name>
    <dbReference type="NCBI Taxonomy" id="1121939"/>
    <lineage>
        <taxon>Bacteria</taxon>
        <taxon>Pseudomonadati</taxon>
        <taxon>Pseudomonadota</taxon>
        <taxon>Gammaproteobacteria</taxon>
        <taxon>Oceanospirillales</taxon>
        <taxon>Halomonadaceae</taxon>
        <taxon>Litchfieldella</taxon>
    </lineage>
</organism>
<gene>
    <name evidence="3" type="ORF">L861_02915</name>
</gene>
<sequence>MSTLDQSAPSLGDNYCIALQPICDGDYRHLADELLYRASIHDDRVEVRDPLLATARASSMAIYEIGLDKLIGDRLLFINVSREWLERPELLPLPPEKVVIEVLESVDANEEIISALQLIKRQGYRIALDDYVINSNNAALVTLADIVKVDVVEPYDLRHLAFYRKHGCTLLAEKVESLETFERTKAQGFSLFQGFFFARPKNLVSPLRQRRSNSSIQIKLIRELYRDMVNFDWIANMIAQDPHLYLTVIKRANSSHFGQCETTNLKRGLQLLGLTELRTLVATVMLAQNGPICRLTMQHALIRAFMCKHLATPFYHIDAEDAFTTGLFSLMDAMLGVEMAELLDEIPLSDSVAQALTGNSGTLGAILTLARDYQELETDAMASPPSEELRECYLLAVKETQAMMKMI</sequence>
<dbReference type="eggNOG" id="COG3434">
    <property type="taxonomic scope" value="Bacteria"/>
</dbReference>
<dbReference type="PANTHER" id="PTHR33525:SF4">
    <property type="entry name" value="CYCLIC DI-GMP PHOSPHODIESTERASE CDGJ"/>
    <property type="match status" value="1"/>
</dbReference>
<dbReference type="PIRSF" id="PIRSF003180">
    <property type="entry name" value="DiGMPpdiest_YuxH"/>
    <property type="match status" value="1"/>
</dbReference>
<dbReference type="Pfam" id="PF08668">
    <property type="entry name" value="HDOD"/>
    <property type="match status" value="1"/>
</dbReference>
<dbReference type="EMBL" id="ASTJ01000011">
    <property type="protein sequence ID" value="EPC04286.1"/>
    <property type="molecule type" value="Genomic_DNA"/>
</dbReference>
<protein>
    <recommendedName>
        <fullName evidence="5">HDOD domain-containing protein</fullName>
    </recommendedName>
</protein>
<dbReference type="RefSeq" id="WP_016415020.1">
    <property type="nucleotide sequence ID" value="NZ_AUAB01000001.1"/>
</dbReference>